<keyword evidence="3 8" id="KW-0418">Kinase</keyword>
<dbReference type="Gene3D" id="3.30.200.20">
    <property type="entry name" value="Phosphorylase Kinase, domain 1"/>
    <property type="match status" value="1"/>
</dbReference>
<keyword evidence="8" id="KW-0723">Serine/threonine-protein kinase</keyword>
<evidence type="ECO:0000256" key="6">
    <source>
        <dbReference type="SAM" id="Phobius"/>
    </source>
</evidence>
<dbReference type="GO" id="GO:0004674">
    <property type="term" value="F:protein serine/threonine kinase activity"/>
    <property type="evidence" value="ECO:0007669"/>
    <property type="project" value="UniProtKB-KW"/>
</dbReference>
<dbReference type="Gene3D" id="1.10.510.10">
    <property type="entry name" value="Transferase(Phosphotransferase) domain 1"/>
    <property type="match status" value="1"/>
</dbReference>
<dbReference type="KEGG" id="bbae:FRD01_09515"/>
<dbReference type="CDD" id="cd14014">
    <property type="entry name" value="STKc_PknB_like"/>
    <property type="match status" value="1"/>
</dbReference>
<evidence type="ECO:0000256" key="4">
    <source>
        <dbReference type="ARBA" id="ARBA00022840"/>
    </source>
</evidence>
<keyword evidence="6" id="KW-0472">Membrane</keyword>
<dbReference type="InterPro" id="IPR000719">
    <property type="entry name" value="Prot_kinase_dom"/>
</dbReference>
<evidence type="ECO:0000313" key="8">
    <source>
        <dbReference type="EMBL" id="QED27473.1"/>
    </source>
</evidence>
<evidence type="ECO:0000259" key="7">
    <source>
        <dbReference type="PROSITE" id="PS50011"/>
    </source>
</evidence>
<protein>
    <submittedName>
        <fullName evidence="8">Serine/threonine protein kinase</fullName>
    </submittedName>
</protein>
<keyword evidence="4" id="KW-0067">ATP-binding</keyword>
<reference evidence="8 9" key="1">
    <citation type="submission" date="2019-08" db="EMBL/GenBank/DDBJ databases">
        <authorList>
            <person name="Liang Q."/>
        </authorList>
    </citation>
    <scope>NUCLEOTIDE SEQUENCE [LARGE SCALE GENOMIC DNA]</scope>
    <source>
        <strain evidence="8 9">V1718</strain>
    </source>
</reference>
<keyword evidence="6" id="KW-0812">Transmembrane</keyword>
<gene>
    <name evidence="8" type="ORF">FRD01_09515</name>
</gene>
<evidence type="ECO:0000313" key="9">
    <source>
        <dbReference type="Proteomes" id="UP000321595"/>
    </source>
</evidence>
<keyword evidence="6" id="KW-1133">Transmembrane helix</keyword>
<feature type="region of interest" description="Disordered" evidence="5">
    <location>
        <begin position="331"/>
        <end position="393"/>
    </location>
</feature>
<dbReference type="EMBL" id="CP042467">
    <property type="protein sequence ID" value="QED27473.1"/>
    <property type="molecule type" value="Genomic_DNA"/>
</dbReference>
<dbReference type="InterPro" id="IPR011009">
    <property type="entry name" value="Kinase-like_dom_sf"/>
</dbReference>
<dbReference type="OrthoDB" id="9801841at2"/>
<dbReference type="PANTHER" id="PTHR43289:SF30">
    <property type="entry name" value="NON-SPECIFIC SERINE_THREONINE PROTEIN KINASE"/>
    <property type="match status" value="1"/>
</dbReference>
<dbReference type="PROSITE" id="PS00108">
    <property type="entry name" value="PROTEIN_KINASE_ST"/>
    <property type="match status" value="1"/>
</dbReference>
<dbReference type="AlphaFoldDB" id="A0A5B8XTU8"/>
<evidence type="ECO:0000256" key="1">
    <source>
        <dbReference type="ARBA" id="ARBA00022679"/>
    </source>
</evidence>
<sequence>MNTQRTRAGERIGDTYTVDKLIARGGFSSVYRGTRLVDGREVAIKILELDSKVEATWVERFAREARLINQLKHPSTIRILDFGQGDRFLYLVMEYIKGRSLSRQIKKFGALSAIDTAKVTQQILESLEEAHSLGILHRDLKPSNIMLGRDQDGEIYVKVLDFGVAKILDPSPDVDIALTQVGAFVGTPRYASPEQMRRETLSVSSDIYGVGMVMWECLVGDPAVPGVDYQSAVAGHLSSTPWRLPSSIECPPRLAAILHRSLEKSPSGRYQSATAMRADVEAFIADELGFEPPTITGHFEGLESASEFEEISDPIFDFEPDGGWYSPEAASEEVPLLQPARPPKPVSKPRVNKAQEIPVAVAQRVPDEPPKQDLAFNPRNQGPRPTIENNASSRGASKAAPVFIALLALVLVVMGAGLAFFVSYSTIEGPEPMAEIIEPDDHGPPAISRDLVLLAIRTGGWSVGATEESSFEDVRQTSFKASKDRRNVFVTIYECSNQKLVDDLLASVTFPDEAISYGKTVIKVSPTKEDLLPVNGMMELLKTFEDTLRKDGHL</sequence>
<feature type="domain" description="Protein kinase" evidence="7">
    <location>
        <begin position="16"/>
        <end position="284"/>
    </location>
</feature>
<dbReference type="PROSITE" id="PS50011">
    <property type="entry name" value="PROTEIN_KINASE_DOM"/>
    <property type="match status" value="1"/>
</dbReference>
<keyword evidence="9" id="KW-1185">Reference proteome</keyword>
<dbReference type="SMART" id="SM00220">
    <property type="entry name" value="S_TKc"/>
    <property type="match status" value="1"/>
</dbReference>
<keyword evidence="2" id="KW-0547">Nucleotide-binding</keyword>
<dbReference type="PANTHER" id="PTHR43289">
    <property type="entry name" value="MITOGEN-ACTIVATED PROTEIN KINASE KINASE KINASE 20-RELATED"/>
    <property type="match status" value="1"/>
</dbReference>
<accession>A0A5B8XTU8</accession>
<name>A0A5B8XTU8_9DELT</name>
<dbReference type="SUPFAM" id="SSF56112">
    <property type="entry name" value="Protein kinase-like (PK-like)"/>
    <property type="match status" value="1"/>
</dbReference>
<dbReference type="Proteomes" id="UP000321595">
    <property type="component" value="Chromosome"/>
</dbReference>
<dbReference type="GO" id="GO:0005524">
    <property type="term" value="F:ATP binding"/>
    <property type="evidence" value="ECO:0007669"/>
    <property type="project" value="UniProtKB-KW"/>
</dbReference>
<dbReference type="Pfam" id="PF00069">
    <property type="entry name" value="Pkinase"/>
    <property type="match status" value="1"/>
</dbReference>
<evidence type="ECO:0000256" key="5">
    <source>
        <dbReference type="SAM" id="MobiDB-lite"/>
    </source>
</evidence>
<evidence type="ECO:0000256" key="2">
    <source>
        <dbReference type="ARBA" id="ARBA00022741"/>
    </source>
</evidence>
<organism evidence="8 9">
    <name type="scientific">Microvenator marinus</name>
    <dbReference type="NCBI Taxonomy" id="2600177"/>
    <lineage>
        <taxon>Bacteria</taxon>
        <taxon>Deltaproteobacteria</taxon>
        <taxon>Bradymonadales</taxon>
        <taxon>Microvenatoraceae</taxon>
        <taxon>Microvenator</taxon>
    </lineage>
</organism>
<dbReference type="InterPro" id="IPR008271">
    <property type="entry name" value="Ser/Thr_kinase_AS"/>
</dbReference>
<keyword evidence="1" id="KW-0808">Transferase</keyword>
<proteinExistence type="predicted"/>
<feature type="transmembrane region" description="Helical" evidence="6">
    <location>
        <begin position="402"/>
        <end position="424"/>
    </location>
</feature>
<dbReference type="RefSeq" id="WP_146959158.1">
    <property type="nucleotide sequence ID" value="NZ_CP042467.1"/>
</dbReference>
<evidence type="ECO:0000256" key="3">
    <source>
        <dbReference type="ARBA" id="ARBA00022777"/>
    </source>
</evidence>